<evidence type="ECO:0000313" key="3">
    <source>
        <dbReference type="Proteomes" id="UP000799766"/>
    </source>
</evidence>
<accession>A0A6A6NRA0</accession>
<feature type="transmembrane region" description="Helical" evidence="1">
    <location>
        <begin position="185"/>
        <end position="204"/>
    </location>
</feature>
<gene>
    <name evidence="2" type="ORF">BDY21DRAFT_424106</name>
</gene>
<dbReference type="EMBL" id="MU001694">
    <property type="protein sequence ID" value="KAF2453944.1"/>
    <property type="molecule type" value="Genomic_DNA"/>
</dbReference>
<feature type="transmembrane region" description="Helical" evidence="1">
    <location>
        <begin position="134"/>
        <end position="156"/>
    </location>
</feature>
<dbReference type="AlphaFoldDB" id="A0A6A6NRA0"/>
<keyword evidence="1" id="KW-1133">Transmembrane helix</keyword>
<evidence type="ECO:0000313" key="2">
    <source>
        <dbReference type="EMBL" id="KAF2453944.1"/>
    </source>
</evidence>
<feature type="transmembrane region" description="Helical" evidence="1">
    <location>
        <begin position="95"/>
        <end position="113"/>
    </location>
</feature>
<keyword evidence="1" id="KW-0812">Transmembrane</keyword>
<organism evidence="2 3">
    <name type="scientific">Lineolata rhizophorae</name>
    <dbReference type="NCBI Taxonomy" id="578093"/>
    <lineage>
        <taxon>Eukaryota</taxon>
        <taxon>Fungi</taxon>
        <taxon>Dikarya</taxon>
        <taxon>Ascomycota</taxon>
        <taxon>Pezizomycotina</taxon>
        <taxon>Dothideomycetes</taxon>
        <taxon>Dothideomycetes incertae sedis</taxon>
        <taxon>Lineolatales</taxon>
        <taxon>Lineolataceae</taxon>
        <taxon>Lineolata</taxon>
    </lineage>
</organism>
<protein>
    <submittedName>
        <fullName evidence="2">Uncharacterized protein</fullName>
    </submittedName>
</protein>
<sequence>MNANATNCVVKNVSFSGPRSAHANLSLSATQPPPSSPAQNVSTTIDNQLLATSQNPSTTGSLSPAIPQSKYKTGSPLYAEVHELLGLGHMYNATPLSNCLILAAAATAILALARLTRTTKFLSRLRLWRAQLRAWAGSIVVMAMCWASLKAAQLVFRGVAWVADAPPHVVEEWFVFLVLGQWNFWVPWSVGVGFLLSVYFFGLAL</sequence>
<name>A0A6A6NRA0_9PEZI</name>
<dbReference type="Proteomes" id="UP000799766">
    <property type="component" value="Unassembled WGS sequence"/>
</dbReference>
<evidence type="ECO:0000256" key="1">
    <source>
        <dbReference type="SAM" id="Phobius"/>
    </source>
</evidence>
<proteinExistence type="predicted"/>
<keyword evidence="3" id="KW-1185">Reference proteome</keyword>
<reference evidence="2" key="1">
    <citation type="journal article" date="2020" name="Stud. Mycol.">
        <title>101 Dothideomycetes genomes: a test case for predicting lifestyles and emergence of pathogens.</title>
        <authorList>
            <person name="Haridas S."/>
            <person name="Albert R."/>
            <person name="Binder M."/>
            <person name="Bloem J."/>
            <person name="Labutti K."/>
            <person name="Salamov A."/>
            <person name="Andreopoulos B."/>
            <person name="Baker S."/>
            <person name="Barry K."/>
            <person name="Bills G."/>
            <person name="Bluhm B."/>
            <person name="Cannon C."/>
            <person name="Castanera R."/>
            <person name="Culley D."/>
            <person name="Daum C."/>
            <person name="Ezra D."/>
            <person name="Gonzalez J."/>
            <person name="Henrissat B."/>
            <person name="Kuo A."/>
            <person name="Liang C."/>
            <person name="Lipzen A."/>
            <person name="Lutzoni F."/>
            <person name="Magnuson J."/>
            <person name="Mondo S."/>
            <person name="Nolan M."/>
            <person name="Ohm R."/>
            <person name="Pangilinan J."/>
            <person name="Park H.-J."/>
            <person name="Ramirez L."/>
            <person name="Alfaro M."/>
            <person name="Sun H."/>
            <person name="Tritt A."/>
            <person name="Yoshinaga Y."/>
            <person name="Zwiers L.-H."/>
            <person name="Turgeon B."/>
            <person name="Goodwin S."/>
            <person name="Spatafora J."/>
            <person name="Crous P."/>
            <person name="Grigoriev I."/>
        </authorList>
    </citation>
    <scope>NUCLEOTIDE SEQUENCE</scope>
    <source>
        <strain evidence="2">ATCC 16933</strain>
    </source>
</reference>
<keyword evidence="1" id="KW-0472">Membrane</keyword>